<organism evidence="2">
    <name type="scientific">Monilinia fructicola</name>
    <name type="common">Brown rot fungus</name>
    <name type="synonym">Ciboria fructicola</name>
    <dbReference type="NCBI Taxonomy" id="38448"/>
    <lineage>
        <taxon>Eukaryota</taxon>
        <taxon>Fungi</taxon>
        <taxon>Dikarya</taxon>
        <taxon>Ascomycota</taxon>
        <taxon>Pezizomycotina</taxon>
        <taxon>Leotiomycetes</taxon>
        <taxon>Helotiales</taxon>
        <taxon>Sclerotiniaceae</taxon>
        <taxon>Monilinia</taxon>
    </lineage>
</organism>
<dbReference type="Pfam" id="PF01348">
    <property type="entry name" value="Intron_maturas2"/>
    <property type="match status" value="1"/>
</dbReference>
<keyword evidence="2" id="KW-0695">RNA-directed DNA polymerase</keyword>
<dbReference type="SMART" id="SM00507">
    <property type="entry name" value="HNHc"/>
    <property type="match status" value="1"/>
</dbReference>
<reference evidence="2" key="1">
    <citation type="submission" date="2018-11" db="EMBL/GenBank/DDBJ databases">
        <authorList>
            <person name="Ma F.Y."/>
            <person name="Suo F.Y."/>
        </authorList>
    </citation>
    <scope>NUCLEOTIDE SEQUENCE</scope>
</reference>
<evidence type="ECO:0000259" key="1">
    <source>
        <dbReference type="PROSITE" id="PS50878"/>
    </source>
</evidence>
<gene>
    <name evidence="2" type="primary">ORF838</name>
</gene>
<sequence length="838" mass="95276">MFGEPYDGKLSRTVRERVIVCLSKSTVHQHHRQLKGGSYLVHIRLELSGPGVQYIAGAPFHLFYKSGDIDPKGCCHFLLNLLTHLRSKVKGDGSMSVNPRLSIVKRLEEGGEVKVSYVLISATTVGLCVSVGYSLTQALYQMLVVMSASTTKDNQLVTTSKRGHVVYNAKGKRRLGIGNSGLPKRGNPHGNGSAILGTNTIRSIHTEVRKLDNSLKLKAHVGQESLRDMLMWDANGKCINAYNILCDNRVIQTAYMRIKSEPGNMTPGHDKETLDGISEEWFNKTTSELIKEKFTFRPTRRVHIPKANGKMRPLGIGSPRDKIIQEAFRAILESVLEKKFSDKSHGFRPGRGCHSALAQIRYWNGIKWFIEGDIKAFFDNIDHHILEKLLRNHFDDQRFIDLYWKMVRAGYIEFGKESSSVIGVPQGGIASPILSNLVLNELDRYIELLQKENDDKLQSKSHTVRNPAYYNVDYRIQGITKLERKWKAKGKDLDLNRKTERLELIKIRSKIPSSIPNPGLAKFYYVRYADDWLIGLAGTSSFASELKDKISIFLRDELKLELSQEKTLITNAAKGKAHFLGTEIYRTSSVKGEIKRFKNSKGHPQRIPTTSIVMNAPISKLVTKFVGKKLVIWSSSVLKEDNLTPQPILKWINLPIRDIILRYRMILNGVMNYYSFTNNKPSLILIYWILRKSLAKTLAAKLKLGTARKVYLKFGIDIKYRIPETDKDIDFSRPSLLPTPKKFLGNTDFTDPLRVVEWKLRTVNFFNYVCSSCGSSEDLQVHHLKHIRTIDVDLNGFDKQMAAINRKQIPLCRKCHHKVHTGEYDGVSLKNLNKIKTE</sequence>
<dbReference type="Pfam" id="PF21368">
    <property type="entry name" value="AI2M-like_HNH"/>
    <property type="match status" value="1"/>
</dbReference>
<geneLocation type="mitochondrion" evidence="2"/>
<dbReference type="Pfam" id="PF00078">
    <property type="entry name" value="RVT_1"/>
    <property type="match status" value="1"/>
</dbReference>
<dbReference type="SUPFAM" id="SSF56672">
    <property type="entry name" value="DNA/RNA polymerases"/>
    <property type="match status" value="1"/>
</dbReference>
<dbReference type="GO" id="GO:0006397">
    <property type="term" value="P:mRNA processing"/>
    <property type="evidence" value="ECO:0007669"/>
    <property type="project" value="InterPro"/>
</dbReference>
<accession>A0A5Q0U1Q7</accession>
<dbReference type="InterPro" id="IPR000477">
    <property type="entry name" value="RT_dom"/>
</dbReference>
<dbReference type="InterPro" id="IPR024937">
    <property type="entry name" value="Domain_X"/>
</dbReference>
<dbReference type="CDD" id="cd00085">
    <property type="entry name" value="HNHc"/>
    <property type="match status" value="1"/>
</dbReference>
<dbReference type="AlphaFoldDB" id="A0A5Q0U1Q7"/>
<dbReference type="PANTHER" id="PTHR34047:SF8">
    <property type="entry name" value="PROTEIN YKFC"/>
    <property type="match status" value="1"/>
</dbReference>
<feature type="domain" description="Reverse transcriptase" evidence="1">
    <location>
        <begin position="285"/>
        <end position="584"/>
    </location>
</feature>
<dbReference type="InterPro" id="IPR003615">
    <property type="entry name" value="HNH_nuc"/>
</dbReference>
<dbReference type="PANTHER" id="PTHR34047">
    <property type="entry name" value="NUCLEAR INTRON MATURASE 1, MITOCHONDRIAL-RELATED"/>
    <property type="match status" value="1"/>
</dbReference>
<proteinExistence type="predicted"/>
<dbReference type="InterPro" id="IPR049030">
    <property type="entry name" value="AI2M-like_HNH"/>
</dbReference>
<evidence type="ECO:0000313" key="2">
    <source>
        <dbReference type="EMBL" id="QGA74364.1"/>
    </source>
</evidence>
<protein>
    <submittedName>
        <fullName evidence="2">Group II intron reverse transcriptase/maturase</fullName>
    </submittedName>
</protein>
<dbReference type="GO" id="GO:0003964">
    <property type="term" value="F:RNA-directed DNA polymerase activity"/>
    <property type="evidence" value="ECO:0007669"/>
    <property type="project" value="UniProtKB-KW"/>
</dbReference>
<dbReference type="InterPro" id="IPR051083">
    <property type="entry name" value="GrpII_Intron_Splice-Mob/Def"/>
</dbReference>
<keyword evidence="2" id="KW-0808">Transferase</keyword>
<dbReference type="EMBL" id="MK163638">
    <property type="protein sequence ID" value="QGA74364.1"/>
    <property type="molecule type" value="Genomic_DNA"/>
</dbReference>
<dbReference type="InterPro" id="IPR043502">
    <property type="entry name" value="DNA/RNA_pol_sf"/>
</dbReference>
<keyword evidence="2" id="KW-0496">Mitochondrion</keyword>
<dbReference type="PROSITE" id="PS50878">
    <property type="entry name" value="RT_POL"/>
    <property type="match status" value="1"/>
</dbReference>
<name>A0A5Q0U1Q7_MONFR</name>
<dbReference type="CDD" id="cd01651">
    <property type="entry name" value="RT_G2_intron"/>
    <property type="match status" value="1"/>
</dbReference>
<reference evidence="2" key="2">
    <citation type="journal article" date="2019" name="Mitochondrial DNA Part B Resour">
        <title>Complete mitochondrial genome of plant pathogen Monilinia fructicola (Sclerotiniaceae, Helotiales).</title>
        <authorList>
            <person name="Ma Y."/>
            <person name="Huang L."/>
            <person name="Abuduaini A."/>
            <person name="Zhou H."/>
            <person name="Wang Y."/>
            <person name="Suo F."/>
        </authorList>
    </citation>
    <scope>NUCLEOTIDE SEQUENCE</scope>
</reference>
<dbReference type="GO" id="GO:0005739">
    <property type="term" value="C:mitochondrion"/>
    <property type="evidence" value="ECO:0007669"/>
    <property type="project" value="UniProtKB-ARBA"/>
</dbReference>
<keyword evidence="2" id="KW-0548">Nucleotidyltransferase</keyword>